<sequence length="166" mass="18474">MTQQDSPRAELLSSLLELELGIVWLAHERMRDLLAPHKLAPPHHMILEVLVGKHPTLTRTSDTALSMSDLALGLDIAPASLTAMVDKLEQLGFAKRQPDTSDRRVMRVMATPEGQHAVDTIAEGWRQMHASAYAQFDEEELARHLGALRRLYAHYAANGHTRDGTP</sequence>
<dbReference type="PROSITE" id="PS50995">
    <property type="entry name" value="HTH_MARR_2"/>
    <property type="match status" value="1"/>
</dbReference>
<dbReference type="Proteomes" id="UP000248326">
    <property type="component" value="Unassembled WGS sequence"/>
</dbReference>
<gene>
    <name evidence="2" type="ORF">DES52_101486</name>
</gene>
<dbReference type="InterPro" id="IPR036390">
    <property type="entry name" value="WH_DNA-bd_sf"/>
</dbReference>
<keyword evidence="3" id="KW-1185">Reference proteome</keyword>
<dbReference type="PANTHER" id="PTHR33164:SF43">
    <property type="entry name" value="HTH-TYPE TRANSCRIPTIONAL REPRESSOR YETL"/>
    <property type="match status" value="1"/>
</dbReference>
<dbReference type="PANTHER" id="PTHR33164">
    <property type="entry name" value="TRANSCRIPTIONAL REGULATOR, MARR FAMILY"/>
    <property type="match status" value="1"/>
</dbReference>
<name>A0A318SCT1_9DEIO</name>
<dbReference type="OrthoDB" id="166070at2"/>
<proteinExistence type="predicted"/>
<dbReference type="GO" id="GO:0006950">
    <property type="term" value="P:response to stress"/>
    <property type="evidence" value="ECO:0007669"/>
    <property type="project" value="TreeGrafter"/>
</dbReference>
<dbReference type="GO" id="GO:0003700">
    <property type="term" value="F:DNA-binding transcription factor activity"/>
    <property type="evidence" value="ECO:0007669"/>
    <property type="project" value="InterPro"/>
</dbReference>
<dbReference type="SUPFAM" id="SSF46785">
    <property type="entry name" value="Winged helix' DNA-binding domain"/>
    <property type="match status" value="1"/>
</dbReference>
<dbReference type="EMBL" id="QJSX01000001">
    <property type="protein sequence ID" value="PYE56681.1"/>
    <property type="molecule type" value="Genomic_DNA"/>
</dbReference>
<keyword evidence="2" id="KW-0238">DNA-binding</keyword>
<dbReference type="InterPro" id="IPR036388">
    <property type="entry name" value="WH-like_DNA-bd_sf"/>
</dbReference>
<accession>A0A318SCT1</accession>
<dbReference type="PRINTS" id="PR00598">
    <property type="entry name" value="HTHMARR"/>
</dbReference>
<dbReference type="AlphaFoldDB" id="A0A318SCT1"/>
<comment type="caution">
    <text evidence="2">The sequence shown here is derived from an EMBL/GenBank/DDBJ whole genome shotgun (WGS) entry which is preliminary data.</text>
</comment>
<reference evidence="2 3" key="1">
    <citation type="submission" date="2018-06" db="EMBL/GenBank/DDBJ databases">
        <title>Genomic Encyclopedia of Type Strains, Phase IV (KMG-IV): sequencing the most valuable type-strain genomes for metagenomic binning, comparative biology and taxonomic classification.</title>
        <authorList>
            <person name="Goeker M."/>
        </authorList>
    </citation>
    <scope>NUCLEOTIDE SEQUENCE [LARGE SCALE GENOMIC DNA]</scope>
    <source>
        <strain evidence="2 3">DSM 18048</strain>
    </source>
</reference>
<dbReference type="InterPro" id="IPR000835">
    <property type="entry name" value="HTH_MarR-typ"/>
</dbReference>
<dbReference type="SMART" id="SM00347">
    <property type="entry name" value="HTH_MARR"/>
    <property type="match status" value="1"/>
</dbReference>
<dbReference type="GO" id="GO:0003677">
    <property type="term" value="F:DNA binding"/>
    <property type="evidence" value="ECO:0007669"/>
    <property type="project" value="UniProtKB-KW"/>
</dbReference>
<dbReference type="InterPro" id="IPR039422">
    <property type="entry name" value="MarR/SlyA-like"/>
</dbReference>
<protein>
    <submittedName>
        <fullName evidence="2">DNA-binding MarR family transcriptional regulator</fullName>
    </submittedName>
</protein>
<organism evidence="2 3">
    <name type="scientific">Deinococcus yavapaiensis KR-236</name>
    <dbReference type="NCBI Taxonomy" id="694435"/>
    <lineage>
        <taxon>Bacteria</taxon>
        <taxon>Thermotogati</taxon>
        <taxon>Deinococcota</taxon>
        <taxon>Deinococci</taxon>
        <taxon>Deinococcales</taxon>
        <taxon>Deinococcaceae</taxon>
        <taxon>Deinococcus</taxon>
    </lineage>
</organism>
<dbReference type="Pfam" id="PF01047">
    <property type="entry name" value="MarR"/>
    <property type="match status" value="1"/>
</dbReference>
<dbReference type="Gene3D" id="1.10.10.10">
    <property type="entry name" value="Winged helix-like DNA-binding domain superfamily/Winged helix DNA-binding domain"/>
    <property type="match status" value="1"/>
</dbReference>
<feature type="domain" description="HTH marR-type" evidence="1">
    <location>
        <begin position="8"/>
        <end position="153"/>
    </location>
</feature>
<dbReference type="RefSeq" id="WP_110885142.1">
    <property type="nucleotide sequence ID" value="NZ_QJSX01000001.1"/>
</dbReference>
<evidence type="ECO:0000313" key="3">
    <source>
        <dbReference type="Proteomes" id="UP000248326"/>
    </source>
</evidence>
<evidence type="ECO:0000259" key="1">
    <source>
        <dbReference type="PROSITE" id="PS50995"/>
    </source>
</evidence>
<evidence type="ECO:0000313" key="2">
    <source>
        <dbReference type="EMBL" id="PYE56681.1"/>
    </source>
</evidence>